<feature type="domain" description="ABC transporter" evidence="11">
    <location>
        <begin position="128"/>
        <end position="369"/>
    </location>
</feature>
<dbReference type="PANTHER" id="PTHR19241">
    <property type="entry name" value="ATP-BINDING CASSETTE TRANSPORTER"/>
    <property type="match status" value="1"/>
</dbReference>
<feature type="transmembrane region" description="Helical" evidence="10">
    <location>
        <begin position="1222"/>
        <end position="1247"/>
    </location>
</feature>
<evidence type="ECO:0000256" key="8">
    <source>
        <dbReference type="ARBA" id="ARBA00023136"/>
    </source>
</evidence>
<feature type="transmembrane region" description="Helical" evidence="10">
    <location>
        <begin position="625"/>
        <end position="643"/>
    </location>
</feature>
<keyword evidence="13" id="KW-1185">Reference proteome</keyword>
<feature type="transmembrane region" description="Helical" evidence="10">
    <location>
        <begin position="479"/>
        <end position="500"/>
    </location>
</feature>
<feature type="transmembrane region" description="Helical" evidence="10">
    <location>
        <begin position="1180"/>
        <end position="1201"/>
    </location>
</feature>
<evidence type="ECO:0000256" key="9">
    <source>
        <dbReference type="SAM" id="MobiDB-lite"/>
    </source>
</evidence>
<dbReference type="EMBL" id="SWFS01000139">
    <property type="protein sequence ID" value="KAA8915805.1"/>
    <property type="molecule type" value="Genomic_DNA"/>
</dbReference>
<feature type="transmembrane region" description="Helical" evidence="10">
    <location>
        <begin position="1267"/>
        <end position="1290"/>
    </location>
</feature>
<organism evidence="12 13">
    <name type="scientific">Trichomonascus ciferrii</name>
    <dbReference type="NCBI Taxonomy" id="44093"/>
    <lineage>
        <taxon>Eukaryota</taxon>
        <taxon>Fungi</taxon>
        <taxon>Dikarya</taxon>
        <taxon>Ascomycota</taxon>
        <taxon>Saccharomycotina</taxon>
        <taxon>Dipodascomycetes</taxon>
        <taxon>Dipodascales</taxon>
        <taxon>Trichomonascaceae</taxon>
        <taxon>Trichomonascus</taxon>
        <taxon>Trichomonascus ciferrii complex</taxon>
    </lineage>
</organism>
<dbReference type="InterPro" id="IPR027417">
    <property type="entry name" value="P-loop_NTPase"/>
</dbReference>
<feature type="transmembrane region" description="Helical" evidence="10">
    <location>
        <begin position="592"/>
        <end position="613"/>
    </location>
</feature>
<protein>
    <recommendedName>
        <fullName evidence="11">ABC transporter domain-containing protein</fullName>
    </recommendedName>
</protein>
<keyword evidence="4 10" id="KW-0812">Transmembrane</keyword>
<dbReference type="InterPro" id="IPR003593">
    <property type="entry name" value="AAA+_ATPase"/>
</dbReference>
<dbReference type="GO" id="GO:0016020">
    <property type="term" value="C:membrane"/>
    <property type="evidence" value="ECO:0007669"/>
    <property type="project" value="UniProtKB-SubCell"/>
</dbReference>
<evidence type="ECO:0000256" key="10">
    <source>
        <dbReference type="SAM" id="Phobius"/>
    </source>
</evidence>
<dbReference type="SUPFAM" id="SSF52540">
    <property type="entry name" value="P-loop containing nucleoside triphosphate hydrolases"/>
    <property type="match status" value="2"/>
</dbReference>
<dbReference type="PROSITE" id="PS50893">
    <property type="entry name" value="ABC_TRANSPORTER_2"/>
    <property type="match status" value="2"/>
</dbReference>
<keyword evidence="3" id="KW-0813">Transport</keyword>
<feature type="transmembrane region" description="Helical" evidence="10">
    <location>
        <begin position="1422"/>
        <end position="1443"/>
    </location>
</feature>
<evidence type="ECO:0000256" key="4">
    <source>
        <dbReference type="ARBA" id="ARBA00022692"/>
    </source>
</evidence>
<evidence type="ECO:0000256" key="5">
    <source>
        <dbReference type="ARBA" id="ARBA00022741"/>
    </source>
</evidence>
<feature type="transmembrane region" description="Helical" evidence="10">
    <location>
        <begin position="1302"/>
        <end position="1326"/>
    </location>
</feature>
<keyword evidence="8 10" id="KW-0472">Membrane</keyword>
<dbReference type="GO" id="GO:0016887">
    <property type="term" value="F:ATP hydrolysis activity"/>
    <property type="evidence" value="ECO:0007669"/>
    <property type="project" value="InterPro"/>
</dbReference>
<dbReference type="Proteomes" id="UP000761534">
    <property type="component" value="Unassembled WGS sequence"/>
</dbReference>
<dbReference type="Pfam" id="PF00005">
    <property type="entry name" value="ABC_tran"/>
    <property type="match status" value="2"/>
</dbReference>
<dbReference type="VEuPathDB" id="FungiDB:TRICI_002057"/>
<feature type="region of interest" description="Disordered" evidence="9">
    <location>
        <begin position="1"/>
        <end position="39"/>
    </location>
</feature>
<proteinExistence type="inferred from homology"/>
<feature type="domain" description="ABC transporter" evidence="11">
    <location>
        <begin position="806"/>
        <end position="1051"/>
    </location>
</feature>
<gene>
    <name evidence="12" type="ORF">TRICI_002057</name>
</gene>
<dbReference type="Pfam" id="PF06422">
    <property type="entry name" value="PDR_CDR"/>
    <property type="match status" value="1"/>
</dbReference>
<feature type="transmembrane region" description="Helical" evidence="10">
    <location>
        <begin position="729"/>
        <end position="750"/>
    </location>
</feature>
<dbReference type="InterPro" id="IPR029481">
    <property type="entry name" value="ABC_trans_N"/>
</dbReference>
<evidence type="ECO:0000313" key="12">
    <source>
        <dbReference type="EMBL" id="KAA8915805.1"/>
    </source>
</evidence>
<keyword evidence="6" id="KW-0067">ATP-binding</keyword>
<dbReference type="InterPro" id="IPR010929">
    <property type="entry name" value="PDR_CDR_ABC"/>
</dbReference>
<evidence type="ECO:0000259" key="11">
    <source>
        <dbReference type="PROSITE" id="PS50893"/>
    </source>
</evidence>
<accession>A0A642VC19</accession>
<dbReference type="CDD" id="cd03232">
    <property type="entry name" value="ABCG_PDR_domain2"/>
    <property type="match status" value="1"/>
</dbReference>
<keyword evidence="5" id="KW-0547">Nucleotide-binding</keyword>
<feature type="transmembrane region" description="Helical" evidence="10">
    <location>
        <begin position="556"/>
        <end position="580"/>
    </location>
</feature>
<feature type="transmembrane region" description="Helical" evidence="10">
    <location>
        <begin position="512"/>
        <end position="535"/>
    </location>
</feature>
<dbReference type="InterPro" id="IPR003439">
    <property type="entry name" value="ABC_transporter-like_ATP-bd"/>
</dbReference>
<evidence type="ECO:0000313" key="13">
    <source>
        <dbReference type="Proteomes" id="UP000761534"/>
    </source>
</evidence>
<dbReference type="OrthoDB" id="245989at2759"/>
<dbReference type="InterPro" id="IPR013525">
    <property type="entry name" value="ABC2_TM"/>
</dbReference>
<dbReference type="InterPro" id="IPR043926">
    <property type="entry name" value="ABCG_dom"/>
</dbReference>
<sequence>MSGTAYNDDASSSPTKEEGPHSYYEKNSENSSDQYEEVHHLARQITSQSVHTNGGELVNPFIDSTDPALNPNSEKFNSKSWMRHVINISSRDPENHPPLTAGVAFKKLGAYGFGTSADYQKTVANITLELITLAKKLTGLQQKTKIQILQNFHGLVKCGETCMTIACDTHGFYVTDDSEMNYQGVPMEDIAKHFRGDFIYNAETDTHFPHLTVGQTLKFAALARTPRNRIFGVTRDQYATHMRDVIMATFGLSHTLNTKVGDDYVRGVSGGERKRVSLAEACLNGSPLQCWDNSTRGLDSATALEFIRTLKNSSQLANVSSFVSLYQASQDAYDLFDKVTVLYEGRQIYFGPTTEAKKFFTDMGFICPERQTTGDFLTSLTNPAERVIAEGYEDKVPRTAEDFEQRWQQSAIFKQLLVDIDEFNQEYPVGGEGLEAFKHARASKKSKKVGKKSPYTISFGMQVKLCLFRGFLRLKGDMTMAFTTLFGQTAMSFIISSMFYDMANDTNSFFSRGALLFFAILMNAFSSALEILALYAQRPIVEKHTRYALYHPSAEAVASMICDLPTKIVTSLCFNLVLYFMTNLRREPGPFFTFFLFSFVCMLVMSMIFRTIAACSRTISEAMTPASILILALVIFTGFTVPIDYMRGWSRWINYLNPIGYAFESLMVNEFRDRSFDCAAFFPSGPGFEDVDPMEKTCYIPGYSSPLGASEISGDDYINKTFKYTSSHLWRNLGILFGFLIFFCFTYLGATETIQAAKSKGEILVFRMGHMPKRQNDDEAGPVTTHNDQVAEASGTVNLQKQKGIFQWMDVCYDIPVKGPEKTRRILTHVDGWVKPGTLTALMGASGAGKTTLLDVLASRVTMGVVTGDMLVNGQPRNKSFQRKTGYVQQQDLHLQTSTVREALTFSALLRQPENIPREEKIAYVDEVIKILEMETYAEAVVGVPGEGLNVEQRKRLTIGVELAAKPELLLFLDEPTSGLDSQTAWSICALMRKLANSGQAILCTIHQPSAILFQEFDRLLFLAKGGRTVYFGDIGENSRTMIDYFERQGADPCPPNANPAEWMLTVIGAAPGSVANRDYHEAWCQSPERAQLREELHAMADDLRQKPEMNSDDDHFMRAFAAPFWLQVCQVTKRVWQQYWRTPEYIWAKIALTTISPLFIGFSFYMAPNDNQGLQNQMFAFFMLMTIFGNLTQQIMPHFVTQRSLYEVRERPSKTYSWPAFMISNIVTELPWQTLCAVISYFVFYYPIGLYRNATYTDSVHERGALFFLLIWQFYIFSSTFAHMVIAGIDTAETGGNVGNLLFTMSLLMCGVLATPSAMPGFWIFMYRVSPFTYLIGAMLSSGVKDAPLTCSPKEMLKFNPPSGSTCAEYLQPFLKSTQNPLGGYLADENATSQCQYCAMANTNSFLEQLEIGTNVGWRNFGIFFAYIVFNIFAALFLYWLARVPKKPLLKKKSKEE</sequence>
<dbReference type="GO" id="GO:0005524">
    <property type="term" value="F:ATP binding"/>
    <property type="evidence" value="ECO:0007669"/>
    <property type="project" value="UniProtKB-KW"/>
</dbReference>
<keyword evidence="7 10" id="KW-1133">Transmembrane helix</keyword>
<comment type="caution">
    <text evidence="12">The sequence shown here is derived from an EMBL/GenBank/DDBJ whole genome shotgun (WGS) entry which is preliminary data.</text>
</comment>
<dbReference type="InterPro" id="IPR034003">
    <property type="entry name" value="ABCG_PDR_2"/>
</dbReference>
<evidence type="ECO:0000256" key="3">
    <source>
        <dbReference type="ARBA" id="ARBA00022448"/>
    </source>
</evidence>
<evidence type="ECO:0000256" key="6">
    <source>
        <dbReference type="ARBA" id="ARBA00022840"/>
    </source>
</evidence>
<comment type="similarity">
    <text evidence="2">Belongs to the ABC transporter superfamily. ABCG family. PDR (TC 3.A.1.205) subfamily.</text>
</comment>
<dbReference type="FunFam" id="3.40.50.300:FF:000054">
    <property type="entry name" value="ABC multidrug transporter atrF"/>
    <property type="match status" value="1"/>
</dbReference>
<dbReference type="SMART" id="SM00382">
    <property type="entry name" value="AAA"/>
    <property type="match status" value="1"/>
</dbReference>
<evidence type="ECO:0000256" key="7">
    <source>
        <dbReference type="ARBA" id="ARBA00022989"/>
    </source>
</evidence>
<name>A0A642VC19_9ASCO</name>
<dbReference type="Pfam" id="PF19055">
    <property type="entry name" value="ABC2_membrane_7"/>
    <property type="match status" value="1"/>
</dbReference>
<dbReference type="Gene3D" id="3.40.50.300">
    <property type="entry name" value="P-loop containing nucleotide triphosphate hydrolases"/>
    <property type="match status" value="2"/>
</dbReference>
<feature type="compositionally biased region" description="Polar residues" evidence="9">
    <location>
        <begin position="1"/>
        <end position="14"/>
    </location>
</feature>
<dbReference type="GO" id="GO:0140359">
    <property type="term" value="F:ABC-type transporter activity"/>
    <property type="evidence" value="ECO:0007669"/>
    <property type="project" value="InterPro"/>
</dbReference>
<dbReference type="Pfam" id="PF14510">
    <property type="entry name" value="ABC_trans_N"/>
    <property type="match status" value="1"/>
</dbReference>
<dbReference type="Pfam" id="PF01061">
    <property type="entry name" value="ABC2_membrane"/>
    <property type="match status" value="2"/>
</dbReference>
<evidence type="ECO:0000256" key="2">
    <source>
        <dbReference type="ARBA" id="ARBA00006012"/>
    </source>
</evidence>
<comment type="subcellular location">
    <subcellularLocation>
        <location evidence="1">Membrane</location>
        <topology evidence="1">Multi-pass membrane protein</topology>
    </subcellularLocation>
</comment>
<reference evidence="12" key="1">
    <citation type="journal article" date="2019" name="G3 (Bethesda)">
        <title>Genome Assemblies of Two Rare Opportunistic Yeast Pathogens: Diutina rugosa (syn. Candida rugosa) and Trichomonascus ciferrii (syn. Candida ciferrii).</title>
        <authorList>
            <person name="Mixao V."/>
            <person name="Saus E."/>
            <person name="Hansen A.P."/>
            <person name="Lass-Florl C."/>
            <person name="Gabaldon T."/>
        </authorList>
    </citation>
    <scope>NUCLEOTIDE SEQUENCE</scope>
    <source>
        <strain evidence="12">CBS 4856</strain>
    </source>
</reference>
<evidence type="ECO:0000256" key="1">
    <source>
        <dbReference type="ARBA" id="ARBA00004141"/>
    </source>
</evidence>
<feature type="transmembrane region" description="Helical" evidence="10">
    <location>
        <begin position="1147"/>
        <end position="1168"/>
    </location>
</feature>
<feature type="compositionally biased region" description="Basic and acidic residues" evidence="9">
    <location>
        <begin position="15"/>
        <end position="28"/>
    </location>
</feature>